<evidence type="ECO:0000313" key="1">
    <source>
        <dbReference type="EMBL" id="CAL1408666.1"/>
    </source>
</evidence>
<dbReference type="EMBL" id="OZ034821">
    <property type="protein sequence ID" value="CAL1408666.1"/>
    <property type="molecule type" value="Genomic_DNA"/>
</dbReference>
<reference evidence="1 2" key="1">
    <citation type="submission" date="2024-04" db="EMBL/GenBank/DDBJ databases">
        <authorList>
            <person name="Fracassetti M."/>
        </authorList>
    </citation>
    <scope>NUCLEOTIDE SEQUENCE [LARGE SCALE GENOMIC DNA]</scope>
</reference>
<name>A0AAV2GD79_9ROSI</name>
<evidence type="ECO:0008006" key="3">
    <source>
        <dbReference type="Google" id="ProtNLM"/>
    </source>
</evidence>
<evidence type="ECO:0000313" key="2">
    <source>
        <dbReference type="Proteomes" id="UP001497516"/>
    </source>
</evidence>
<proteinExistence type="predicted"/>
<dbReference type="AlphaFoldDB" id="A0AAV2GD79"/>
<keyword evidence="2" id="KW-1185">Reference proteome</keyword>
<dbReference type="Proteomes" id="UP001497516">
    <property type="component" value="Chromosome 8"/>
</dbReference>
<protein>
    <recommendedName>
        <fullName evidence="3">Secreted protein</fullName>
    </recommendedName>
</protein>
<organism evidence="1 2">
    <name type="scientific">Linum trigynum</name>
    <dbReference type="NCBI Taxonomy" id="586398"/>
    <lineage>
        <taxon>Eukaryota</taxon>
        <taxon>Viridiplantae</taxon>
        <taxon>Streptophyta</taxon>
        <taxon>Embryophyta</taxon>
        <taxon>Tracheophyta</taxon>
        <taxon>Spermatophyta</taxon>
        <taxon>Magnoliopsida</taxon>
        <taxon>eudicotyledons</taxon>
        <taxon>Gunneridae</taxon>
        <taxon>Pentapetalae</taxon>
        <taxon>rosids</taxon>
        <taxon>fabids</taxon>
        <taxon>Malpighiales</taxon>
        <taxon>Linaceae</taxon>
        <taxon>Linum</taxon>
    </lineage>
</organism>
<accession>A0AAV2GD79</accession>
<sequence length="107" mass="12052">MSSTPSRRLIFATISVVVSSTRWGNEREDRGPSSSPRSIFATTSWHFQLWNRCRPFTSSRLCWCDFGTQVLVWILCRYIARQMVKVVDLVSVCGDSIFDGAGSVARG</sequence>
<gene>
    <name evidence="1" type="ORF">LTRI10_LOCUS48241</name>
</gene>